<dbReference type="AlphaFoldDB" id="A0A914E2Z2"/>
<sequence length="31" mass="3869">MEKDYFGLRFQDPNKFRYWVDLTKPLAKQFS</sequence>
<dbReference type="SUPFAM" id="SSF54236">
    <property type="entry name" value="Ubiquitin-like"/>
    <property type="match status" value="1"/>
</dbReference>
<evidence type="ECO:0000259" key="1">
    <source>
        <dbReference type="PROSITE" id="PS50057"/>
    </source>
</evidence>
<dbReference type="Proteomes" id="UP000887540">
    <property type="component" value="Unplaced"/>
</dbReference>
<dbReference type="InterPro" id="IPR000299">
    <property type="entry name" value="FERM_domain"/>
</dbReference>
<evidence type="ECO:0000313" key="2">
    <source>
        <dbReference type="Proteomes" id="UP000887540"/>
    </source>
</evidence>
<accession>A0A914E2Z2</accession>
<reference evidence="3" key="1">
    <citation type="submission" date="2022-11" db="UniProtKB">
        <authorList>
            <consortium name="WormBaseParasite"/>
        </authorList>
    </citation>
    <scope>IDENTIFICATION</scope>
</reference>
<organism evidence="2 3">
    <name type="scientific">Acrobeloides nanus</name>
    <dbReference type="NCBI Taxonomy" id="290746"/>
    <lineage>
        <taxon>Eukaryota</taxon>
        <taxon>Metazoa</taxon>
        <taxon>Ecdysozoa</taxon>
        <taxon>Nematoda</taxon>
        <taxon>Chromadorea</taxon>
        <taxon>Rhabditida</taxon>
        <taxon>Tylenchina</taxon>
        <taxon>Cephalobomorpha</taxon>
        <taxon>Cephaloboidea</taxon>
        <taxon>Cephalobidae</taxon>
        <taxon>Acrobeloides</taxon>
    </lineage>
</organism>
<dbReference type="InterPro" id="IPR029071">
    <property type="entry name" value="Ubiquitin-like_domsf"/>
</dbReference>
<proteinExistence type="predicted"/>
<keyword evidence="2" id="KW-1185">Reference proteome</keyword>
<dbReference type="Gene3D" id="3.10.20.90">
    <property type="entry name" value="Phosphatidylinositol 3-kinase Catalytic Subunit, Chain A, domain 1"/>
    <property type="match status" value="1"/>
</dbReference>
<dbReference type="Pfam" id="PF09379">
    <property type="entry name" value="FERM_N"/>
    <property type="match status" value="1"/>
</dbReference>
<name>A0A914E2Z2_9BILA</name>
<dbReference type="PROSITE" id="PS50057">
    <property type="entry name" value="FERM_3"/>
    <property type="match status" value="1"/>
</dbReference>
<dbReference type="WBParaSite" id="ACRNAN_scaffold5084.g14275.t1">
    <property type="protein sequence ID" value="ACRNAN_scaffold5084.g14275.t1"/>
    <property type="gene ID" value="ACRNAN_scaffold5084.g14275"/>
</dbReference>
<dbReference type="InterPro" id="IPR018979">
    <property type="entry name" value="FERM_N"/>
</dbReference>
<protein>
    <submittedName>
        <fullName evidence="3">FERM domain-containing protein</fullName>
    </submittedName>
</protein>
<feature type="domain" description="FERM" evidence="1">
    <location>
        <begin position="1"/>
        <end position="31"/>
    </location>
</feature>
<evidence type="ECO:0000313" key="3">
    <source>
        <dbReference type="WBParaSite" id="ACRNAN_scaffold5084.g14275.t1"/>
    </source>
</evidence>